<dbReference type="GO" id="GO:0016020">
    <property type="term" value="C:membrane"/>
    <property type="evidence" value="ECO:0007669"/>
    <property type="project" value="UniProtKB-SubCell"/>
</dbReference>
<feature type="compositionally biased region" description="Low complexity" evidence="9">
    <location>
        <begin position="1039"/>
        <end position="1052"/>
    </location>
</feature>
<dbReference type="PANTHER" id="PTHR24221:SF503">
    <property type="entry name" value="MITOCHONDRIAL POTASSIUM CHANNEL ATP-BINDING SUBUNIT"/>
    <property type="match status" value="1"/>
</dbReference>
<keyword evidence="7 10" id="KW-1133">Transmembrane helix</keyword>
<feature type="transmembrane region" description="Helical" evidence="10">
    <location>
        <begin position="868"/>
        <end position="888"/>
    </location>
</feature>
<dbReference type="Gene3D" id="1.20.1560.10">
    <property type="entry name" value="ABC transporter type 1, transmembrane domain"/>
    <property type="match status" value="1"/>
</dbReference>
<feature type="transmembrane region" description="Helical" evidence="10">
    <location>
        <begin position="138"/>
        <end position="158"/>
    </location>
</feature>
<dbReference type="SMART" id="SM00382">
    <property type="entry name" value="AAA"/>
    <property type="match status" value="2"/>
</dbReference>
<keyword evidence="8 10" id="KW-0472">Membrane</keyword>
<dbReference type="CDD" id="cd18578">
    <property type="entry name" value="ABC_6TM_Pgp_ABCB1_D2_like"/>
    <property type="match status" value="1"/>
</dbReference>
<feature type="transmembrane region" description="Helical" evidence="10">
    <location>
        <begin position="723"/>
        <end position="750"/>
    </location>
</feature>
<keyword evidence="3" id="KW-0813">Transport</keyword>
<evidence type="ECO:0000256" key="5">
    <source>
        <dbReference type="ARBA" id="ARBA00022741"/>
    </source>
</evidence>
<feature type="transmembrane region" description="Helical" evidence="10">
    <location>
        <begin position="988"/>
        <end position="1008"/>
    </location>
</feature>
<feature type="transmembrane region" description="Helical" evidence="10">
    <location>
        <begin position="348"/>
        <end position="370"/>
    </location>
</feature>
<dbReference type="GeneID" id="35597368"/>
<dbReference type="Gene3D" id="3.40.50.300">
    <property type="entry name" value="P-loop containing nucleotide triphosphate hydrolases"/>
    <property type="match status" value="2"/>
</dbReference>
<dbReference type="Pfam" id="PF00005">
    <property type="entry name" value="ABC_tran"/>
    <property type="match status" value="2"/>
</dbReference>
<dbReference type="Pfam" id="PF00664">
    <property type="entry name" value="ABC_membrane"/>
    <property type="match status" value="2"/>
</dbReference>
<feature type="region of interest" description="Disordered" evidence="9">
    <location>
        <begin position="1"/>
        <end position="49"/>
    </location>
</feature>
<keyword evidence="4 10" id="KW-0812">Transmembrane</keyword>
<feature type="transmembrane region" description="Helical" evidence="10">
    <location>
        <begin position="209"/>
        <end position="229"/>
    </location>
</feature>
<dbReference type="GO" id="GO:0016887">
    <property type="term" value="F:ATP hydrolysis activity"/>
    <property type="evidence" value="ECO:0007669"/>
    <property type="project" value="InterPro"/>
</dbReference>
<dbReference type="PROSITE" id="PS00211">
    <property type="entry name" value="ABC_TRANSPORTER_1"/>
    <property type="match status" value="2"/>
</dbReference>
<dbReference type="CDD" id="cd18577">
    <property type="entry name" value="ABC_6TM_Pgp_ABCB1_D1_like"/>
    <property type="match status" value="1"/>
</dbReference>
<dbReference type="GO" id="GO:0140359">
    <property type="term" value="F:ABC-type transporter activity"/>
    <property type="evidence" value="ECO:0007669"/>
    <property type="project" value="InterPro"/>
</dbReference>
<evidence type="ECO:0000256" key="2">
    <source>
        <dbReference type="ARBA" id="ARBA00007577"/>
    </source>
</evidence>
<dbReference type="RefSeq" id="XP_023623197.1">
    <property type="nucleotide sequence ID" value="XM_023767429.1"/>
</dbReference>
<proteinExistence type="inferred from homology"/>
<evidence type="ECO:0000256" key="9">
    <source>
        <dbReference type="SAM" id="MobiDB-lite"/>
    </source>
</evidence>
<evidence type="ECO:0000256" key="10">
    <source>
        <dbReference type="SAM" id="Phobius"/>
    </source>
</evidence>
<comment type="subcellular location">
    <subcellularLocation>
        <location evidence="1">Membrane</location>
        <topology evidence="1">Multi-pass membrane protein</topology>
    </subcellularLocation>
</comment>
<name>A0A2D3V1G3_9PEZI</name>
<feature type="domain" description="ABC transporter" evidence="11">
    <location>
        <begin position="1072"/>
        <end position="1311"/>
    </location>
</feature>
<evidence type="ECO:0000256" key="8">
    <source>
        <dbReference type="ARBA" id="ARBA00023136"/>
    </source>
</evidence>
<feature type="transmembrane region" description="Helical" evidence="10">
    <location>
        <begin position="312"/>
        <end position="336"/>
    </location>
</feature>
<feature type="transmembrane region" description="Helical" evidence="10">
    <location>
        <begin position="839"/>
        <end position="862"/>
    </location>
</feature>
<feature type="domain" description="ABC transmembrane type-1" evidence="12">
    <location>
        <begin position="97"/>
        <end position="375"/>
    </location>
</feature>
<evidence type="ECO:0000259" key="12">
    <source>
        <dbReference type="PROSITE" id="PS50929"/>
    </source>
</evidence>
<dbReference type="GO" id="GO:0005524">
    <property type="term" value="F:ATP binding"/>
    <property type="evidence" value="ECO:0007669"/>
    <property type="project" value="UniProtKB-KW"/>
</dbReference>
<feature type="transmembrane region" description="Helical" evidence="10">
    <location>
        <begin position="235"/>
        <end position="256"/>
    </location>
</feature>
<dbReference type="GO" id="GO:0005737">
    <property type="term" value="C:cytoplasm"/>
    <property type="evidence" value="ECO:0007669"/>
    <property type="project" value="UniProtKB-ARBA"/>
</dbReference>
<feature type="domain" description="ABC transporter" evidence="11">
    <location>
        <begin position="413"/>
        <end position="653"/>
    </location>
</feature>
<dbReference type="InterPro" id="IPR039421">
    <property type="entry name" value="Type_1_exporter"/>
</dbReference>
<dbReference type="SUPFAM" id="SSF52540">
    <property type="entry name" value="P-loop containing nucleoside triphosphate hydrolases"/>
    <property type="match status" value="2"/>
</dbReference>
<keyword evidence="5" id="KW-0547">Nucleotide-binding</keyword>
<dbReference type="PANTHER" id="PTHR24221">
    <property type="entry name" value="ATP-BINDING CASSETTE SUB-FAMILY B"/>
    <property type="match status" value="1"/>
</dbReference>
<dbReference type="PROSITE" id="PS50929">
    <property type="entry name" value="ABC_TM1F"/>
    <property type="match status" value="2"/>
</dbReference>
<dbReference type="InterPro" id="IPR027417">
    <property type="entry name" value="P-loop_NTPase"/>
</dbReference>
<feature type="region of interest" description="Disordered" evidence="9">
    <location>
        <begin position="657"/>
        <end position="679"/>
    </location>
</feature>
<dbReference type="InterPro" id="IPR003593">
    <property type="entry name" value="AAA+_ATPase"/>
</dbReference>
<evidence type="ECO:0000259" key="11">
    <source>
        <dbReference type="PROSITE" id="PS50893"/>
    </source>
</evidence>
<sequence>MADERSHRRSQASLRSFGMEQDANDRPVQSDPLGVPHTTPDPLSDPTATTVETVRPTLWTTSFSKTCRQVLGKNPFKGSYMSLYDPLDTVLDKSIAWGSAFFAVAAGVPLPVIGYIFGQIINEFPPKEDALYDRLVQLLGVAVAYFVITAIYCVGFGLTSETVSVKLRQKLLECLLHLDQAYLDTHNIDVNGLLTEKMDTIQAGCSEKVGIFIQALSYFVAAFVVGFMLNAKLAGILLATVVPAIALSFGLLSPAVSKYSRLANKRNEEANDVVESALGAVKIVQAFDMIGGLCERHLEFLNESIKTSTKKAIFTALQAGSVYFIAYSANALAFYLGSRIADGGNAGTVYAVVFLILDASFVVGQFAPFLEIFARAASAKGSVQELMDARNNTDNAGTYRKSEHRPVLHGKDVEFRDVCFRYPARPTVKTLNGVNLTLQAGKFTAMVGTSGGGKSTLVALLLGIYDYSGRIDMGGDDIQTIDSNHLRSQIAVLDQDSILFSGTIFDNVCYGLIRQDLTEEEKTARCLRALKDANVDFLDQLPRGVHTKLGNELQLSGGQRQRVCLARALIKRPAILILDEPTSALDARSEVAVVDAVKKVAATGTTVIMIAHRLSTTLDADHVAVMSDGTVVEQGSPSELSVEGTVFRGLLDAQKTNFDQNRDQSPGDGEGLRRASTIDIGTSSEKERESLEAAISPKAQNITKFALGTLAKRLGAIIKPDSLLASFGLLASIVSGGILIGQAIIFGNLIHVLNTGSSSPTYYAEADFFSLMFFVLALIALASYITSGSAFGVTSTHMTARVQTKMLRQLLHLDMQWFSEPGHSTHELMSSFTKDPADLSALGGIALGAIFTIITSTVGGIILAHVVAWKIAVVLLAAVPVMLVSGYARLRLLTASETQHREAYRGATSLAAESCRNRRAVTALCLEEHLVEEYRQALRMPYKKIRAYVYYSNVLLAFCFSITYFVYALAYWWGARQVRNGMYTTTDFFIVLPALLFSAQAAGQLFSLSPEIARAKTAARSIFTLLDAQSKIMPPGGASSPLKSSTTSSLESTRLEKMSASLERPGMGTPKLQFSNVSLTYPNSSRSSLNNVDLSILPGQSVAFVGPSGAGKSSTMALIERFYDPTDGAILYDGIDLRDMDVRTLRSHMGLVSQDPDLFSGSILYNVKLGAPSGQSVTEEEVQAACKKCGLHDFITSLPEGYNTDCGSSSSSQMSGGQKQRLAIARALVRNPEILLLDEPTSALDAHSEAHVQNTLAEAAKGRTTVIVAHRLASIQHVDRIFVFEHGRIVAQGTHAELVAQGGLYASMAKAQSLA</sequence>
<dbReference type="InterPro" id="IPR011527">
    <property type="entry name" value="ABC1_TM_dom"/>
</dbReference>
<protein>
    <submittedName>
        <fullName evidence="13">Related to multidrug resistance protein</fullName>
    </submittedName>
</protein>
<reference evidence="13 14" key="1">
    <citation type="submission" date="2016-03" db="EMBL/GenBank/DDBJ databases">
        <authorList>
            <person name="Ploux O."/>
        </authorList>
    </citation>
    <scope>NUCLEOTIDE SEQUENCE [LARGE SCALE GENOMIC DNA]</scope>
    <source>
        <strain evidence="13 14">URUG2</strain>
    </source>
</reference>
<evidence type="ECO:0000313" key="14">
    <source>
        <dbReference type="Proteomes" id="UP000225277"/>
    </source>
</evidence>
<keyword evidence="6" id="KW-0067">ATP-binding</keyword>
<feature type="domain" description="ABC transmembrane type-1" evidence="12">
    <location>
        <begin position="727"/>
        <end position="1014"/>
    </location>
</feature>
<gene>
    <name evidence="13" type="ORF">RCC_02146</name>
</gene>
<evidence type="ECO:0000256" key="4">
    <source>
        <dbReference type="ARBA" id="ARBA00022692"/>
    </source>
</evidence>
<keyword evidence="14" id="KW-1185">Reference proteome</keyword>
<dbReference type="FunFam" id="3.40.50.300:FF:000604">
    <property type="entry name" value="ABC transporter B family member 28"/>
    <property type="match status" value="1"/>
</dbReference>
<evidence type="ECO:0000256" key="6">
    <source>
        <dbReference type="ARBA" id="ARBA00022840"/>
    </source>
</evidence>
<dbReference type="InterPro" id="IPR036640">
    <property type="entry name" value="ABC1_TM_sf"/>
</dbReference>
<feature type="transmembrane region" description="Helical" evidence="10">
    <location>
        <begin position="95"/>
        <end position="118"/>
    </location>
</feature>
<dbReference type="FunFam" id="3.40.50.300:FF:000967">
    <property type="entry name" value="ABC multidrug transporter mdr4"/>
    <property type="match status" value="1"/>
</dbReference>
<evidence type="ECO:0000256" key="3">
    <source>
        <dbReference type="ARBA" id="ARBA00022448"/>
    </source>
</evidence>
<dbReference type="InterPro" id="IPR017871">
    <property type="entry name" value="ABC_transporter-like_CS"/>
</dbReference>
<evidence type="ECO:0000313" key="13">
    <source>
        <dbReference type="EMBL" id="CZT16304.1"/>
    </source>
</evidence>
<feature type="transmembrane region" description="Helical" evidence="10">
    <location>
        <begin position="948"/>
        <end position="973"/>
    </location>
</feature>
<dbReference type="Proteomes" id="UP000225277">
    <property type="component" value="Unassembled WGS sequence"/>
</dbReference>
<dbReference type="OrthoDB" id="6500128at2759"/>
<comment type="similarity">
    <text evidence="2">Belongs to the ABC transporter superfamily. ABCB family. Multidrug resistance exporter (TC 3.A.1.201) subfamily.</text>
</comment>
<dbReference type="InterPro" id="IPR003439">
    <property type="entry name" value="ABC_transporter-like_ATP-bd"/>
</dbReference>
<organism evidence="13 14">
    <name type="scientific">Ramularia collo-cygni</name>
    <dbReference type="NCBI Taxonomy" id="112498"/>
    <lineage>
        <taxon>Eukaryota</taxon>
        <taxon>Fungi</taxon>
        <taxon>Dikarya</taxon>
        <taxon>Ascomycota</taxon>
        <taxon>Pezizomycotina</taxon>
        <taxon>Dothideomycetes</taxon>
        <taxon>Dothideomycetidae</taxon>
        <taxon>Mycosphaerellales</taxon>
        <taxon>Mycosphaerellaceae</taxon>
        <taxon>Ramularia</taxon>
    </lineage>
</organism>
<evidence type="ECO:0000256" key="7">
    <source>
        <dbReference type="ARBA" id="ARBA00022989"/>
    </source>
</evidence>
<dbReference type="EMBL" id="FJUY01000002">
    <property type="protein sequence ID" value="CZT16304.1"/>
    <property type="molecule type" value="Genomic_DNA"/>
</dbReference>
<dbReference type="PROSITE" id="PS50893">
    <property type="entry name" value="ABC_TRANSPORTER_2"/>
    <property type="match status" value="2"/>
</dbReference>
<evidence type="ECO:0000256" key="1">
    <source>
        <dbReference type="ARBA" id="ARBA00004141"/>
    </source>
</evidence>
<feature type="region of interest" description="Disordered" evidence="9">
    <location>
        <begin position="1034"/>
        <end position="1055"/>
    </location>
</feature>
<accession>A0A2D3V1G3</accession>
<feature type="transmembrane region" description="Helical" evidence="10">
    <location>
        <begin position="770"/>
        <end position="793"/>
    </location>
</feature>
<dbReference type="STRING" id="112498.A0A2D3V1G3"/>
<dbReference type="SUPFAM" id="SSF90123">
    <property type="entry name" value="ABC transporter transmembrane region"/>
    <property type="match status" value="2"/>
</dbReference>